<name>A0A7R9P9C6_TIMCA</name>
<dbReference type="EMBL" id="OE182364">
    <property type="protein sequence ID" value="CAD7574434.1"/>
    <property type="molecule type" value="Genomic_DNA"/>
</dbReference>
<organism evidence="1">
    <name type="scientific">Timema californicum</name>
    <name type="common">California timema</name>
    <name type="synonym">Walking stick</name>
    <dbReference type="NCBI Taxonomy" id="61474"/>
    <lineage>
        <taxon>Eukaryota</taxon>
        <taxon>Metazoa</taxon>
        <taxon>Ecdysozoa</taxon>
        <taxon>Arthropoda</taxon>
        <taxon>Hexapoda</taxon>
        <taxon>Insecta</taxon>
        <taxon>Pterygota</taxon>
        <taxon>Neoptera</taxon>
        <taxon>Polyneoptera</taxon>
        <taxon>Phasmatodea</taxon>
        <taxon>Timematodea</taxon>
        <taxon>Timematoidea</taxon>
        <taxon>Timematidae</taxon>
        <taxon>Timema</taxon>
    </lineage>
</organism>
<gene>
    <name evidence="1" type="ORF">TCMB3V08_LOCUS7047</name>
</gene>
<accession>A0A7R9P9C6</accession>
<dbReference type="AlphaFoldDB" id="A0A7R9P9C6"/>
<reference evidence="1" key="1">
    <citation type="submission" date="2020-11" db="EMBL/GenBank/DDBJ databases">
        <authorList>
            <person name="Tran Van P."/>
        </authorList>
    </citation>
    <scope>NUCLEOTIDE SEQUENCE</scope>
</reference>
<evidence type="ECO:0000313" key="1">
    <source>
        <dbReference type="EMBL" id="CAD7574434.1"/>
    </source>
</evidence>
<protein>
    <submittedName>
        <fullName evidence="1">(California timema) hypothetical protein</fullName>
    </submittedName>
</protein>
<proteinExistence type="predicted"/>
<sequence>MVSWSARKKRNVRTSKAATCYRRPGRIPVAKSAEVSPTSSLKPYRAGCYMLQETRKDSCCQVCKGKSNISLKPYRAGCYMLQETRKDSCCQVCRGKSNISLKPYRAGCYMLEETRKDSCCQVCRGKSSISLKPYRAGCYRRPGRIPVAKSAETNNVFCGGRTPLFLRVINSQSAQHSGGLLISKYWESENTTTQYGRRGYGASEGECDVWRVASQPLSQPPPVIPTSPLKLTTPYIHMR</sequence>